<dbReference type="InterPro" id="IPR037225">
    <property type="entry name" value="Nuo51_FMN-bd_sf"/>
</dbReference>
<comment type="similarity">
    <text evidence="1">Belongs to the complex I 51 kDa subunit family.</text>
</comment>
<name>A0A7D3XVZ7_9BACT</name>
<dbReference type="GO" id="GO:0051539">
    <property type="term" value="F:4 iron, 4 sulfur cluster binding"/>
    <property type="evidence" value="ECO:0007669"/>
    <property type="project" value="UniProtKB-KW"/>
</dbReference>
<dbReference type="Gene3D" id="3.30.70.20">
    <property type="match status" value="1"/>
</dbReference>
<dbReference type="EMBL" id="CP041345">
    <property type="protein sequence ID" value="QKG80268.1"/>
    <property type="molecule type" value="Genomic_DNA"/>
</dbReference>
<dbReference type="GO" id="GO:0010181">
    <property type="term" value="F:FMN binding"/>
    <property type="evidence" value="ECO:0007669"/>
    <property type="project" value="InterPro"/>
</dbReference>
<feature type="domain" description="4Fe-4S ferredoxin-type" evidence="6">
    <location>
        <begin position="622"/>
        <end position="649"/>
    </location>
</feature>
<dbReference type="KEGG" id="ttz:FHG85_08335"/>
<dbReference type="SMART" id="SM00928">
    <property type="entry name" value="NADH_4Fe-4S"/>
    <property type="match status" value="1"/>
</dbReference>
<keyword evidence="2" id="KW-0004">4Fe-4S</keyword>
<evidence type="ECO:0000256" key="1">
    <source>
        <dbReference type="ARBA" id="ARBA00007523"/>
    </source>
</evidence>
<keyword evidence="5" id="KW-0411">Iron-sulfur</keyword>
<evidence type="ECO:0000259" key="6">
    <source>
        <dbReference type="PROSITE" id="PS51379"/>
    </source>
</evidence>
<dbReference type="InterPro" id="IPR017896">
    <property type="entry name" value="4Fe4S_Fe-S-bd"/>
</dbReference>
<dbReference type="InterPro" id="IPR019575">
    <property type="entry name" value="Nuop51_4Fe4S-bd"/>
</dbReference>
<dbReference type="InterPro" id="IPR011538">
    <property type="entry name" value="Nuo51_FMN-bd"/>
</dbReference>
<evidence type="ECO:0000313" key="7">
    <source>
        <dbReference type="EMBL" id="QKG80268.1"/>
    </source>
</evidence>
<dbReference type="InterPro" id="IPR037207">
    <property type="entry name" value="Nuop51_4Fe4S-bd_sf"/>
</dbReference>
<gene>
    <name evidence="7" type="ORF">FHG85_08335</name>
</gene>
<evidence type="ECO:0000256" key="5">
    <source>
        <dbReference type="ARBA" id="ARBA00023014"/>
    </source>
</evidence>
<dbReference type="PANTHER" id="PTHR43578">
    <property type="entry name" value="NADH-QUINONE OXIDOREDUCTASE SUBUNIT F"/>
    <property type="match status" value="1"/>
</dbReference>
<dbReference type="AlphaFoldDB" id="A0A7D3XVZ7"/>
<dbReference type="Gene3D" id="1.20.1440.230">
    <property type="entry name" value="NADH-ubiquinone oxidoreductase 51kDa subunit, iron-sulphur binding domain"/>
    <property type="match status" value="1"/>
</dbReference>
<dbReference type="SUPFAM" id="SSF54862">
    <property type="entry name" value="4Fe-4S ferredoxins"/>
    <property type="match status" value="1"/>
</dbReference>
<reference evidence="7 8" key="1">
    <citation type="submission" date="2019-07" db="EMBL/GenBank/DDBJ databases">
        <title>Thalassofilum flectens gen. nov., sp. nov., a novel moderate thermophilic anaerobe from a shallow sea hot spring in Kunashir Island (Russia), representing a new family in the order Bacteroidales, and proposal of Thalassofilacea fam. nov.</title>
        <authorList>
            <person name="Kochetkova T.V."/>
            <person name="Podosokorskaya O.A."/>
            <person name="Novikov A."/>
            <person name="Elcheninov A.G."/>
            <person name="Toshchakov S.V."/>
            <person name="Kublanov I.V."/>
        </authorList>
    </citation>
    <scope>NUCLEOTIDE SEQUENCE [LARGE SCALE GENOMIC DNA]</scope>
    <source>
        <strain evidence="7 8">38-H</strain>
    </source>
</reference>
<dbReference type="SUPFAM" id="SSF142984">
    <property type="entry name" value="Nqo1 middle domain-like"/>
    <property type="match status" value="1"/>
</dbReference>
<keyword evidence="3" id="KW-0479">Metal-binding</keyword>
<accession>A0A7D3XVZ7</accession>
<dbReference type="SUPFAM" id="SSF52833">
    <property type="entry name" value="Thioredoxin-like"/>
    <property type="match status" value="1"/>
</dbReference>
<proteinExistence type="inferred from homology"/>
<dbReference type="GO" id="GO:0046872">
    <property type="term" value="F:metal ion binding"/>
    <property type="evidence" value="ECO:0007669"/>
    <property type="project" value="UniProtKB-KW"/>
</dbReference>
<dbReference type="GO" id="GO:0008137">
    <property type="term" value="F:NADH dehydrogenase (ubiquinone) activity"/>
    <property type="evidence" value="ECO:0007669"/>
    <property type="project" value="InterPro"/>
</dbReference>
<evidence type="ECO:0000256" key="3">
    <source>
        <dbReference type="ARBA" id="ARBA00022723"/>
    </source>
</evidence>
<dbReference type="SUPFAM" id="SSF140490">
    <property type="entry name" value="Nqo1C-terminal domain-like"/>
    <property type="match status" value="1"/>
</dbReference>
<dbReference type="Pfam" id="PF10589">
    <property type="entry name" value="NADH_4Fe-4S"/>
    <property type="match status" value="1"/>
</dbReference>
<evidence type="ECO:0000313" key="8">
    <source>
        <dbReference type="Proteomes" id="UP000500961"/>
    </source>
</evidence>
<dbReference type="PROSITE" id="PS00645">
    <property type="entry name" value="COMPLEX1_51K_2"/>
    <property type="match status" value="1"/>
</dbReference>
<dbReference type="InterPro" id="IPR036249">
    <property type="entry name" value="Thioredoxin-like_sf"/>
</dbReference>
<dbReference type="Gene3D" id="3.40.50.11540">
    <property type="entry name" value="NADH-ubiquinone oxidoreductase 51kDa subunit"/>
    <property type="match status" value="1"/>
</dbReference>
<dbReference type="Pfam" id="PF00037">
    <property type="entry name" value="Fer4"/>
    <property type="match status" value="2"/>
</dbReference>
<keyword evidence="4" id="KW-0408">Iron</keyword>
<dbReference type="Proteomes" id="UP000500961">
    <property type="component" value="Chromosome"/>
</dbReference>
<feature type="domain" description="4Fe-4S ferredoxin-type" evidence="6">
    <location>
        <begin position="592"/>
        <end position="621"/>
    </location>
</feature>
<dbReference type="Gene3D" id="6.10.250.1450">
    <property type="match status" value="1"/>
</dbReference>
<dbReference type="PROSITE" id="PS51379">
    <property type="entry name" value="4FE4S_FER_2"/>
    <property type="match status" value="2"/>
</dbReference>
<dbReference type="InterPro" id="IPR017900">
    <property type="entry name" value="4Fe4S_Fe_S_CS"/>
</dbReference>
<organism evidence="7 8">
    <name type="scientific">Tenuifilum thalassicum</name>
    <dbReference type="NCBI Taxonomy" id="2590900"/>
    <lineage>
        <taxon>Bacteria</taxon>
        <taxon>Pseudomonadati</taxon>
        <taxon>Bacteroidota</taxon>
        <taxon>Bacteroidia</taxon>
        <taxon>Bacteroidales</taxon>
        <taxon>Tenuifilaceae</taxon>
        <taxon>Tenuifilum</taxon>
    </lineage>
</organism>
<dbReference type="Gene3D" id="3.10.20.600">
    <property type="match status" value="1"/>
</dbReference>
<evidence type="ECO:0000256" key="2">
    <source>
        <dbReference type="ARBA" id="ARBA00022485"/>
    </source>
</evidence>
<sequence length="649" mass="71782">MSRCSSKQMVSFIKDEVIPNLHTGNWNDEIKERLDSFRRESVRQPVVYVGITTSSIVAGAINTREAIEQYLDDNAVDADLVCVGSHGLCSHEPIVEVQIPGKTRVAFGNVTPDRVSTLLDAAINGFVQPEQAMFQYYSDILEPWVGIPFMQDLPFFKNQKRILLKNAGVISPDSIVDYIALGGFRALATTLRKYTFDDVCRMVEESGLRGRGGGAYPTGTKWRNALQVATTERYLICNADESDPGGFMDRLLVESDPFRVVEGIVLSAYAIGANRAIVYIRNRYNLTVERIKNAIDQAYEVGLLGFDILGSGYSLDIEIRQGPGAYVCGEETALIKSIEGKRGMPSIKPPFPTEWGFNGKPTVINNVETLANIPDIILNGAEWYSSIGSQTSKGTKIFSVNGNAAQTCLVEVDFGKPLSTLLDLAGGVKEGREFKALHLGGPSGMSITKDELGYPIDFDELREKGITLGSGSVQVLDNTVCMVDLVKYFMHFIRNESCGKCIPCREGSNRMYQILDNISKRPVSNEGHTTLERFKGVIQLETLAEVMRDTSLCGLGQTASRPLLKALKSFRDEFEEHIFDRKCRASVCRDLRTFYIDVDKCTGCTACAKKCPTNAIFGTPRTPYFIVEERCIGCGICQETCKFSAVYFK</sequence>
<dbReference type="PANTHER" id="PTHR43578:SF3">
    <property type="entry name" value="NADH-QUINONE OXIDOREDUCTASE SUBUNIT F"/>
    <property type="match status" value="1"/>
</dbReference>
<dbReference type="SUPFAM" id="SSF142019">
    <property type="entry name" value="Nqo1 FMN-binding domain-like"/>
    <property type="match status" value="1"/>
</dbReference>
<evidence type="ECO:0000256" key="4">
    <source>
        <dbReference type="ARBA" id="ARBA00023004"/>
    </source>
</evidence>
<keyword evidence="8" id="KW-1185">Reference proteome</keyword>
<dbReference type="PROSITE" id="PS00198">
    <property type="entry name" value="4FE4S_FER_1"/>
    <property type="match status" value="1"/>
</dbReference>
<dbReference type="InterPro" id="IPR001949">
    <property type="entry name" value="NADH-UbQ_OxRdtase_51kDa_CS"/>
</dbReference>
<protein>
    <submittedName>
        <fullName evidence="7">NADH-quinone oxidoreductase subunit F</fullName>
    </submittedName>
</protein>
<dbReference type="FunFam" id="3.40.50.11540:FF:000001">
    <property type="entry name" value="NADH dehydrogenase [ubiquinone] flavoprotein 1, mitochondrial"/>
    <property type="match status" value="1"/>
</dbReference>
<dbReference type="Pfam" id="PF01512">
    <property type="entry name" value="Complex1_51K"/>
    <property type="match status" value="1"/>
</dbReference>